<sequence>MPVTHRSDCPINLAVEVIGDRWTLLVLRDIMFGGRQHFRALLEGSEEGISPSVLAERLQRLTTAGILRRECCATHRQKGYFRLTEAGADLVPVIAAIGAWGARHRGADPAQCDKVLQLESGGAEGCRAFKARLLADHPSAPPQEAKT</sequence>
<dbReference type="InterPro" id="IPR002577">
    <property type="entry name" value="HTH_HxlR"/>
</dbReference>
<protein>
    <submittedName>
        <fullName evidence="5">Helix-turn-helix transcriptional regulator</fullName>
    </submittedName>
</protein>
<name>A0A6B2JP27_9RHOB</name>
<evidence type="ECO:0000256" key="3">
    <source>
        <dbReference type="ARBA" id="ARBA00023163"/>
    </source>
</evidence>
<evidence type="ECO:0000259" key="4">
    <source>
        <dbReference type="PROSITE" id="PS51118"/>
    </source>
</evidence>
<keyword evidence="2" id="KW-0238">DNA-binding</keyword>
<evidence type="ECO:0000313" key="6">
    <source>
        <dbReference type="Proteomes" id="UP000474757"/>
    </source>
</evidence>
<dbReference type="Gene3D" id="1.10.10.10">
    <property type="entry name" value="Winged helix-like DNA-binding domain superfamily/Winged helix DNA-binding domain"/>
    <property type="match status" value="1"/>
</dbReference>
<reference evidence="5 6" key="1">
    <citation type="submission" date="2020-02" db="EMBL/GenBank/DDBJ databases">
        <title>Pseudoroseicyclus tamarix, sp. nov., isolated from offshore sediment of a Tamarix chinensis forest.</title>
        <authorList>
            <person name="Gai Y."/>
        </authorList>
    </citation>
    <scope>NUCLEOTIDE SEQUENCE [LARGE SCALE GENOMIC DNA]</scope>
    <source>
        <strain evidence="5 6">CLL3-39</strain>
    </source>
</reference>
<dbReference type="PROSITE" id="PS51118">
    <property type="entry name" value="HTH_HXLR"/>
    <property type="match status" value="1"/>
</dbReference>
<organism evidence="5 6">
    <name type="scientific">Pseudoroseicyclus tamaricis</name>
    <dbReference type="NCBI Taxonomy" id="2705421"/>
    <lineage>
        <taxon>Bacteria</taxon>
        <taxon>Pseudomonadati</taxon>
        <taxon>Pseudomonadota</taxon>
        <taxon>Alphaproteobacteria</taxon>
        <taxon>Rhodobacterales</taxon>
        <taxon>Paracoccaceae</taxon>
        <taxon>Pseudoroseicyclus</taxon>
    </lineage>
</organism>
<evidence type="ECO:0000256" key="2">
    <source>
        <dbReference type="ARBA" id="ARBA00023125"/>
    </source>
</evidence>
<dbReference type="SUPFAM" id="SSF46785">
    <property type="entry name" value="Winged helix' DNA-binding domain"/>
    <property type="match status" value="1"/>
</dbReference>
<evidence type="ECO:0000256" key="1">
    <source>
        <dbReference type="ARBA" id="ARBA00023015"/>
    </source>
</evidence>
<accession>A0A6B2JP27</accession>
<dbReference type="AlphaFoldDB" id="A0A6B2JP27"/>
<dbReference type="PANTHER" id="PTHR33204:SF18">
    <property type="entry name" value="TRANSCRIPTIONAL REGULATORY PROTEIN"/>
    <property type="match status" value="1"/>
</dbReference>
<dbReference type="RefSeq" id="WP_163889596.1">
    <property type="nucleotide sequence ID" value="NZ_JAAFYS010000001.1"/>
</dbReference>
<dbReference type="PANTHER" id="PTHR33204">
    <property type="entry name" value="TRANSCRIPTIONAL REGULATOR, MARR FAMILY"/>
    <property type="match status" value="1"/>
</dbReference>
<keyword evidence="1" id="KW-0805">Transcription regulation</keyword>
<comment type="caution">
    <text evidence="5">The sequence shown here is derived from an EMBL/GenBank/DDBJ whole genome shotgun (WGS) entry which is preliminary data.</text>
</comment>
<dbReference type="GO" id="GO:0003677">
    <property type="term" value="F:DNA binding"/>
    <property type="evidence" value="ECO:0007669"/>
    <property type="project" value="UniProtKB-KW"/>
</dbReference>
<feature type="domain" description="HTH hxlR-type" evidence="4">
    <location>
        <begin position="9"/>
        <end position="109"/>
    </location>
</feature>
<keyword evidence="3" id="KW-0804">Transcription</keyword>
<proteinExistence type="predicted"/>
<evidence type="ECO:0000313" key="5">
    <source>
        <dbReference type="EMBL" id="NDU99807.1"/>
    </source>
</evidence>
<dbReference type="InterPro" id="IPR036390">
    <property type="entry name" value="WH_DNA-bd_sf"/>
</dbReference>
<gene>
    <name evidence="5" type="ORF">GZA08_02310</name>
</gene>
<dbReference type="EMBL" id="JAAGAB010000001">
    <property type="protein sequence ID" value="NDU99807.1"/>
    <property type="molecule type" value="Genomic_DNA"/>
</dbReference>
<keyword evidence="6" id="KW-1185">Reference proteome</keyword>
<dbReference type="Proteomes" id="UP000474757">
    <property type="component" value="Unassembled WGS sequence"/>
</dbReference>
<dbReference type="Pfam" id="PF01638">
    <property type="entry name" value="HxlR"/>
    <property type="match status" value="1"/>
</dbReference>
<dbReference type="InterPro" id="IPR036388">
    <property type="entry name" value="WH-like_DNA-bd_sf"/>
</dbReference>